<dbReference type="InterPro" id="IPR002137">
    <property type="entry name" value="Beta-lactam_class-D_AS"/>
</dbReference>
<feature type="signal peptide" evidence="8">
    <location>
        <begin position="1"/>
        <end position="19"/>
    </location>
</feature>
<evidence type="ECO:0000256" key="8">
    <source>
        <dbReference type="SAM" id="SignalP"/>
    </source>
</evidence>
<evidence type="ECO:0000256" key="4">
    <source>
        <dbReference type="ARBA" id="ARBA00022729"/>
    </source>
</evidence>
<evidence type="ECO:0000256" key="7">
    <source>
        <dbReference type="RuleBase" id="RU361140"/>
    </source>
</evidence>
<evidence type="ECO:0000256" key="6">
    <source>
        <dbReference type="ARBA" id="ARBA00023251"/>
    </source>
</evidence>
<keyword evidence="11" id="KW-1185">Reference proteome</keyword>
<gene>
    <name evidence="10" type="ORF">J2X05_000344</name>
</gene>
<keyword evidence="4 8" id="KW-0732">Signal</keyword>
<evidence type="ECO:0000313" key="11">
    <source>
        <dbReference type="Proteomes" id="UP001253595"/>
    </source>
</evidence>
<name>A0ABU1UT42_9GAMM</name>
<sequence length="279" mass="31627">MKINTLFALLLLTPVMSFADVCKTTKPINTDPYIAEMGTRKVTFLAVDLNNNHCWAMNESGLNQRHSPYSSFKIPHTLIALETGAVKSIDERFEWDQKKYPAKDFWPETWKQSHTLASAFKHSAVWYYKALVPRIKPADYKKWLVKFNYGNQTFTPGSNEFWLNNELQISPAEQVEFIACLLKNRCGVKANHFAAFESVALQETKNGLSLYAKTGSGPIDPNNNDGAFEGWYVGYIKDANAKPVAAFAIYMEAERFAALKDYRKAFSLRLLGDLGLWGN</sequence>
<evidence type="ECO:0000313" key="10">
    <source>
        <dbReference type="EMBL" id="MDR7088341.1"/>
    </source>
</evidence>
<evidence type="ECO:0000259" key="9">
    <source>
        <dbReference type="Pfam" id="PF00905"/>
    </source>
</evidence>
<proteinExistence type="inferred from homology"/>
<keyword evidence="6 7" id="KW-0046">Antibiotic resistance</keyword>
<reference evidence="10 11" key="1">
    <citation type="submission" date="2023-07" db="EMBL/GenBank/DDBJ databases">
        <title>Sorghum-associated microbial communities from plants grown in Nebraska, USA.</title>
        <authorList>
            <person name="Schachtman D."/>
        </authorList>
    </citation>
    <scope>NUCLEOTIDE SEQUENCE [LARGE SCALE GENOMIC DNA]</scope>
    <source>
        <strain evidence="10 11">BE190</strain>
    </source>
</reference>
<dbReference type="InterPro" id="IPR001460">
    <property type="entry name" value="PCN-bd_Tpept"/>
</dbReference>
<feature type="chain" id="PRO_5047022085" description="Beta-lactamase" evidence="8">
    <location>
        <begin position="20"/>
        <end position="279"/>
    </location>
</feature>
<evidence type="ECO:0000256" key="2">
    <source>
        <dbReference type="ARBA" id="ARBA00007898"/>
    </source>
</evidence>
<dbReference type="InterPro" id="IPR012338">
    <property type="entry name" value="Beta-lactam/transpept-like"/>
</dbReference>
<evidence type="ECO:0000256" key="5">
    <source>
        <dbReference type="ARBA" id="ARBA00022801"/>
    </source>
</evidence>
<dbReference type="PROSITE" id="PS00337">
    <property type="entry name" value="BETA_LACTAMASE_D"/>
    <property type="match status" value="1"/>
</dbReference>
<comment type="catalytic activity">
    <reaction evidence="1 7">
        <text>a beta-lactam + H2O = a substituted beta-amino acid</text>
        <dbReference type="Rhea" id="RHEA:20401"/>
        <dbReference type="ChEBI" id="CHEBI:15377"/>
        <dbReference type="ChEBI" id="CHEBI:35627"/>
        <dbReference type="ChEBI" id="CHEBI:140347"/>
        <dbReference type="EC" id="3.5.2.6"/>
    </reaction>
</comment>
<dbReference type="EC" id="3.5.2.6" evidence="3 7"/>
<organism evidence="10 11">
    <name type="scientific">Cellvibrio fibrivorans</name>
    <dbReference type="NCBI Taxonomy" id="126350"/>
    <lineage>
        <taxon>Bacteria</taxon>
        <taxon>Pseudomonadati</taxon>
        <taxon>Pseudomonadota</taxon>
        <taxon>Gammaproteobacteria</taxon>
        <taxon>Cellvibrionales</taxon>
        <taxon>Cellvibrionaceae</taxon>
        <taxon>Cellvibrio</taxon>
    </lineage>
</organism>
<comment type="similarity">
    <text evidence="2 7">Belongs to the class-D beta-lactamase family.</text>
</comment>
<evidence type="ECO:0000256" key="3">
    <source>
        <dbReference type="ARBA" id="ARBA00012865"/>
    </source>
</evidence>
<feature type="domain" description="Penicillin-binding protein transpeptidase" evidence="9">
    <location>
        <begin position="56"/>
        <end position="254"/>
    </location>
</feature>
<dbReference type="EMBL" id="JAVDVX010000001">
    <property type="protein sequence ID" value="MDR7088341.1"/>
    <property type="molecule type" value="Genomic_DNA"/>
</dbReference>
<keyword evidence="5 7" id="KW-0378">Hydrolase</keyword>
<dbReference type="Proteomes" id="UP001253595">
    <property type="component" value="Unassembled WGS sequence"/>
</dbReference>
<dbReference type="SUPFAM" id="SSF56601">
    <property type="entry name" value="beta-lactamase/transpeptidase-like"/>
    <property type="match status" value="1"/>
</dbReference>
<dbReference type="Gene3D" id="3.40.710.10">
    <property type="entry name" value="DD-peptidase/beta-lactamase superfamily"/>
    <property type="match status" value="1"/>
</dbReference>
<accession>A0ABU1UT42</accession>
<evidence type="ECO:0000256" key="1">
    <source>
        <dbReference type="ARBA" id="ARBA00001526"/>
    </source>
</evidence>
<dbReference type="RefSeq" id="WP_310067840.1">
    <property type="nucleotide sequence ID" value="NZ_JAVDVX010000001.1"/>
</dbReference>
<protein>
    <recommendedName>
        <fullName evidence="3 7">Beta-lactamase</fullName>
        <ecNumber evidence="3 7">3.5.2.6</ecNumber>
    </recommendedName>
</protein>
<dbReference type="Pfam" id="PF00905">
    <property type="entry name" value="Transpeptidase"/>
    <property type="match status" value="1"/>
</dbReference>
<comment type="caution">
    <text evidence="10">The sequence shown here is derived from an EMBL/GenBank/DDBJ whole genome shotgun (WGS) entry which is preliminary data.</text>
</comment>